<comment type="similarity">
    <text evidence="1 5">Belongs to the glycosyl hydrolase 13 family.</text>
</comment>
<dbReference type="Gene3D" id="3.20.20.80">
    <property type="entry name" value="Glycosidases"/>
    <property type="match status" value="1"/>
</dbReference>
<dbReference type="SUPFAM" id="SSF51445">
    <property type="entry name" value="(Trans)glycosidases"/>
    <property type="match status" value="1"/>
</dbReference>
<dbReference type="AlphaFoldDB" id="A0A934RMU7"/>
<evidence type="ECO:0000256" key="1">
    <source>
        <dbReference type="ARBA" id="ARBA00008061"/>
    </source>
</evidence>
<sequence length="439" mass="48013">MKGKARPPGAKKLAFSYPVPSFEGVTSPGPRILAQLFEWSFREVEQALPRLARTGYTHLQLSPVQKSLENGHWWGKYQPVDYRLIEGPLGTREDLMRLARATREHGLTLVVDVVLNHLAAAPFVRVERGRLREVDFPDFTVADFHPYAPIRDWSDERQVRNRWLFGGLPDLKTESPRVRTKLANHLRDLQCCGVGGFRLDSARHIPPADLAAILAEAGVAGLLVGEIADTSLATFAPYLSALPGVHYFDFPHLASLAACLRGERAMSSLLPENGAAPALPPQAAVRFLTNHDLVKGASSRSEGIRDERFHLPAAMHQLAETFLFGWGEGVPSVFVGEPGAGLYPPESPSLQAGISFFRRTHGLARQVWLSEEARLAWNLGDQACVFANRGGAFAGGCFPSTLPAGKYRDLLSGQMAEVAAGEIRLPLLAGARGYAFLRT</sequence>
<accession>A0A934RMU7</accession>
<comment type="catalytic activity">
    <reaction evidence="6">
        <text>Endohydrolysis of (1-&gt;4)-alpha-D-glucosidic linkages in polysaccharides containing three or more (1-&gt;4)-alpha-linked D-glucose units.</text>
        <dbReference type="EC" id="3.2.1.1"/>
    </reaction>
</comment>
<name>A0A934RMU7_9BACT</name>
<reference evidence="8" key="1">
    <citation type="submission" date="2021-01" db="EMBL/GenBank/DDBJ databases">
        <title>Modified the classification status of verrucomicrobia.</title>
        <authorList>
            <person name="Feng X."/>
        </authorList>
    </citation>
    <scope>NUCLEOTIDE SEQUENCE</scope>
    <source>
        <strain evidence="8">KCTC 12986</strain>
    </source>
</reference>
<dbReference type="Proteomes" id="UP000604083">
    <property type="component" value="Unassembled WGS sequence"/>
</dbReference>
<gene>
    <name evidence="8" type="ORF">JIN78_06500</name>
</gene>
<dbReference type="EC" id="3.2.1.1" evidence="6"/>
<keyword evidence="2 6" id="KW-0378">Hydrolase</keyword>
<keyword evidence="9" id="KW-1185">Reference proteome</keyword>
<evidence type="ECO:0000259" key="7">
    <source>
        <dbReference type="SMART" id="SM00642"/>
    </source>
</evidence>
<evidence type="ECO:0000256" key="3">
    <source>
        <dbReference type="ARBA" id="ARBA00023277"/>
    </source>
</evidence>
<protein>
    <recommendedName>
        <fullName evidence="6">Alpha-amylase</fullName>
        <ecNumber evidence="6">3.2.1.1</ecNumber>
    </recommendedName>
</protein>
<dbReference type="GO" id="GO:0004556">
    <property type="term" value="F:alpha-amylase activity"/>
    <property type="evidence" value="ECO:0007669"/>
    <property type="project" value="UniProtKB-UniRule"/>
</dbReference>
<dbReference type="Pfam" id="PF00128">
    <property type="entry name" value="Alpha-amylase"/>
    <property type="match status" value="1"/>
</dbReference>
<organism evidence="8 9">
    <name type="scientific">Roseibacillus ishigakijimensis</name>
    <dbReference type="NCBI Taxonomy" id="454146"/>
    <lineage>
        <taxon>Bacteria</taxon>
        <taxon>Pseudomonadati</taxon>
        <taxon>Verrucomicrobiota</taxon>
        <taxon>Verrucomicrobiia</taxon>
        <taxon>Verrucomicrobiales</taxon>
        <taxon>Verrucomicrobiaceae</taxon>
        <taxon>Roseibacillus</taxon>
    </lineage>
</organism>
<keyword evidence="3 6" id="KW-0119">Carbohydrate metabolism</keyword>
<evidence type="ECO:0000313" key="9">
    <source>
        <dbReference type="Proteomes" id="UP000604083"/>
    </source>
</evidence>
<dbReference type="InterPro" id="IPR006047">
    <property type="entry name" value="GH13_cat_dom"/>
</dbReference>
<evidence type="ECO:0000256" key="2">
    <source>
        <dbReference type="ARBA" id="ARBA00022801"/>
    </source>
</evidence>
<dbReference type="PRINTS" id="PR00110">
    <property type="entry name" value="ALPHAAMYLASE"/>
</dbReference>
<keyword evidence="4 6" id="KW-0326">Glycosidase</keyword>
<comment type="caution">
    <text evidence="8">The sequence shown here is derived from an EMBL/GenBank/DDBJ whole genome shotgun (WGS) entry which is preliminary data.</text>
</comment>
<dbReference type="InterPro" id="IPR006046">
    <property type="entry name" value="Alpha_amylase"/>
</dbReference>
<evidence type="ECO:0000256" key="6">
    <source>
        <dbReference type="RuleBase" id="RU361134"/>
    </source>
</evidence>
<evidence type="ECO:0000313" key="8">
    <source>
        <dbReference type="EMBL" id="MBK1833708.1"/>
    </source>
</evidence>
<evidence type="ECO:0000256" key="4">
    <source>
        <dbReference type="ARBA" id="ARBA00023295"/>
    </source>
</evidence>
<dbReference type="SMART" id="SM00642">
    <property type="entry name" value="Aamy"/>
    <property type="match status" value="1"/>
</dbReference>
<evidence type="ECO:0000256" key="5">
    <source>
        <dbReference type="RuleBase" id="RU003615"/>
    </source>
</evidence>
<dbReference type="RefSeq" id="WP_200391143.1">
    <property type="nucleotide sequence ID" value="NZ_JAENIO010000012.1"/>
</dbReference>
<feature type="domain" description="Glycosyl hydrolase family 13 catalytic" evidence="7">
    <location>
        <begin position="31"/>
        <end position="358"/>
    </location>
</feature>
<dbReference type="InterPro" id="IPR017853">
    <property type="entry name" value="GH"/>
</dbReference>
<proteinExistence type="inferred from homology"/>
<dbReference type="PANTHER" id="PTHR43447">
    <property type="entry name" value="ALPHA-AMYLASE"/>
    <property type="match status" value="1"/>
</dbReference>
<dbReference type="GO" id="GO:0005975">
    <property type="term" value="P:carbohydrate metabolic process"/>
    <property type="evidence" value="ECO:0007669"/>
    <property type="project" value="InterPro"/>
</dbReference>
<dbReference type="EMBL" id="JAENIO010000012">
    <property type="protein sequence ID" value="MBK1833708.1"/>
    <property type="molecule type" value="Genomic_DNA"/>
</dbReference>
<dbReference type="GO" id="GO:0043169">
    <property type="term" value="F:cation binding"/>
    <property type="evidence" value="ECO:0007669"/>
    <property type="project" value="InterPro"/>
</dbReference>